<name>A0ABN0W8B7_9ACTN</name>
<gene>
    <name evidence="2" type="ORF">GCM10010151_18240</name>
</gene>
<dbReference type="PIRSF" id="PIRSF010260">
    <property type="entry name" value="UCP010260"/>
    <property type="match status" value="1"/>
</dbReference>
<comment type="caution">
    <text evidence="2">The sequence shown here is derived from an EMBL/GenBank/DDBJ whole genome shotgun (WGS) entry which is preliminary data.</text>
</comment>
<proteinExistence type="predicted"/>
<keyword evidence="3" id="KW-1185">Reference proteome</keyword>
<dbReference type="PANTHER" id="PTHR34202">
    <property type="entry name" value="UPF0548 PROTEIN"/>
    <property type="match status" value="1"/>
</dbReference>
<dbReference type="EMBL" id="BAAABM010000013">
    <property type="protein sequence ID" value="GAA0328716.1"/>
    <property type="molecule type" value="Genomic_DNA"/>
</dbReference>
<evidence type="ECO:0000259" key="1">
    <source>
        <dbReference type="Pfam" id="PF09348"/>
    </source>
</evidence>
<dbReference type="RefSeq" id="WP_252805327.1">
    <property type="nucleotide sequence ID" value="NZ_BAAABM010000013.1"/>
</dbReference>
<dbReference type="PANTHER" id="PTHR34202:SF1">
    <property type="entry name" value="UPF0548 PROTEIN"/>
    <property type="match status" value="1"/>
</dbReference>
<protein>
    <submittedName>
        <fullName evidence="2">DUF1990 domain-containing protein</fullName>
    </submittedName>
</protein>
<feature type="domain" description="DUF1990" evidence="1">
    <location>
        <begin position="16"/>
        <end position="172"/>
    </location>
</feature>
<reference evidence="2 3" key="1">
    <citation type="journal article" date="2019" name="Int. J. Syst. Evol. Microbiol.">
        <title>The Global Catalogue of Microorganisms (GCM) 10K type strain sequencing project: providing services to taxonomists for standard genome sequencing and annotation.</title>
        <authorList>
            <consortium name="The Broad Institute Genomics Platform"/>
            <consortium name="The Broad Institute Genome Sequencing Center for Infectious Disease"/>
            <person name="Wu L."/>
            <person name="Ma J."/>
        </authorList>
    </citation>
    <scope>NUCLEOTIDE SEQUENCE [LARGE SCALE GENOMIC DNA]</scope>
    <source>
        <strain evidence="2 3">JCM 3146</strain>
    </source>
</reference>
<accession>A0ABN0W8B7</accession>
<sequence>MRQDDRPDHSDRSEPTYAEVGATREGPLPPGYHHLRYRTLIGHGPDIMRAAADDLLEWRMHRAAGARIGGACTRVRPGDRVEVSLGIGPLRLVAPCRIIWTEDGERRAGFGYGTLPGHPARGEECFVVERDDDDAVWFTVTAFSRPARRIMRLAGPVAPLLQRAYAWACGRALRRLASDSVMPGK</sequence>
<dbReference type="Pfam" id="PF09348">
    <property type="entry name" value="DUF1990"/>
    <property type="match status" value="1"/>
</dbReference>
<evidence type="ECO:0000313" key="2">
    <source>
        <dbReference type="EMBL" id="GAA0328716.1"/>
    </source>
</evidence>
<evidence type="ECO:0000313" key="3">
    <source>
        <dbReference type="Proteomes" id="UP001501822"/>
    </source>
</evidence>
<dbReference type="InterPro" id="IPR014457">
    <property type="entry name" value="UCP010260"/>
</dbReference>
<dbReference type="Proteomes" id="UP001501822">
    <property type="component" value="Unassembled WGS sequence"/>
</dbReference>
<organism evidence="2 3">
    <name type="scientific">Actinoallomurus spadix</name>
    <dbReference type="NCBI Taxonomy" id="79912"/>
    <lineage>
        <taxon>Bacteria</taxon>
        <taxon>Bacillati</taxon>
        <taxon>Actinomycetota</taxon>
        <taxon>Actinomycetes</taxon>
        <taxon>Streptosporangiales</taxon>
        <taxon>Thermomonosporaceae</taxon>
        <taxon>Actinoallomurus</taxon>
    </lineage>
</organism>
<dbReference type="InterPro" id="IPR018960">
    <property type="entry name" value="DUF1990"/>
</dbReference>